<reference evidence="1 2" key="1">
    <citation type="journal article" date="2024" name="Proc. Natl. Acad. Sci. U.S.A.">
        <title>The genetic regulatory architecture and epigenomic basis for age-related changes in rattlesnake venom.</title>
        <authorList>
            <person name="Hogan M.P."/>
            <person name="Holding M.L."/>
            <person name="Nystrom G.S."/>
            <person name="Colston T.J."/>
            <person name="Bartlett D.A."/>
            <person name="Mason A.J."/>
            <person name="Ellsworth S.A."/>
            <person name="Rautsaw R.M."/>
            <person name="Lawrence K.C."/>
            <person name="Strickland J.L."/>
            <person name="He B."/>
            <person name="Fraser P."/>
            <person name="Margres M.J."/>
            <person name="Gilbert D.M."/>
            <person name="Gibbs H.L."/>
            <person name="Parkinson C.L."/>
            <person name="Rokyta D.R."/>
        </authorList>
    </citation>
    <scope>NUCLEOTIDE SEQUENCE [LARGE SCALE GENOMIC DNA]</scope>
    <source>
        <strain evidence="1">DRR0105</strain>
    </source>
</reference>
<evidence type="ECO:0000313" key="2">
    <source>
        <dbReference type="Proteomes" id="UP001474421"/>
    </source>
</evidence>
<evidence type="ECO:0000313" key="1">
    <source>
        <dbReference type="EMBL" id="KAK9401413.1"/>
    </source>
</evidence>
<accession>A0AAW1BH99</accession>
<dbReference type="Proteomes" id="UP001474421">
    <property type="component" value="Unassembled WGS sequence"/>
</dbReference>
<keyword evidence="2" id="KW-1185">Reference proteome</keyword>
<comment type="caution">
    <text evidence="1">The sequence shown here is derived from an EMBL/GenBank/DDBJ whole genome shotgun (WGS) entry which is preliminary data.</text>
</comment>
<dbReference type="AlphaFoldDB" id="A0AAW1BH99"/>
<sequence>MCLTSQGQFPIRIRESSPTPMLLFMKRYV</sequence>
<organism evidence="1 2">
    <name type="scientific">Crotalus adamanteus</name>
    <name type="common">Eastern diamondback rattlesnake</name>
    <dbReference type="NCBI Taxonomy" id="8729"/>
    <lineage>
        <taxon>Eukaryota</taxon>
        <taxon>Metazoa</taxon>
        <taxon>Chordata</taxon>
        <taxon>Craniata</taxon>
        <taxon>Vertebrata</taxon>
        <taxon>Euteleostomi</taxon>
        <taxon>Lepidosauria</taxon>
        <taxon>Squamata</taxon>
        <taxon>Bifurcata</taxon>
        <taxon>Unidentata</taxon>
        <taxon>Episquamata</taxon>
        <taxon>Toxicofera</taxon>
        <taxon>Serpentes</taxon>
        <taxon>Colubroidea</taxon>
        <taxon>Viperidae</taxon>
        <taxon>Crotalinae</taxon>
        <taxon>Crotalus</taxon>
    </lineage>
</organism>
<gene>
    <name evidence="1" type="ORF">NXF25_012127</name>
</gene>
<proteinExistence type="predicted"/>
<name>A0AAW1BH99_CROAD</name>
<protein>
    <submittedName>
        <fullName evidence="1">Uncharacterized protein</fullName>
    </submittedName>
</protein>
<dbReference type="EMBL" id="JAOTOJ010000005">
    <property type="protein sequence ID" value="KAK9401413.1"/>
    <property type="molecule type" value="Genomic_DNA"/>
</dbReference>